<dbReference type="PROSITE" id="PS00092">
    <property type="entry name" value="N6_MTASE"/>
    <property type="match status" value="1"/>
</dbReference>
<accession>A0ABV1RD92</accession>
<evidence type="ECO:0000256" key="3">
    <source>
        <dbReference type="ARBA" id="ARBA00012141"/>
    </source>
</evidence>
<dbReference type="InterPro" id="IPR004398">
    <property type="entry name" value="RNA_MeTrfase_RsmD"/>
</dbReference>
<dbReference type="GO" id="GO:0052913">
    <property type="term" value="F:16S rRNA (guanine(966)-N(2))-methyltransferase activity"/>
    <property type="evidence" value="ECO:0007669"/>
    <property type="project" value="UniProtKB-EC"/>
</dbReference>
<sequence length="209" mass="23378">MVSRPTRRQNKANMKPALSAGFVRIIAGQWKGRKLSVADLPGLRPTTDRVKETLFNWLMFEVAESRVLDCYAGSGSLSFEALSRGARYATLLEKSKAAAVSLKANLSNLKGLPPSAAAVVQTDTLDYLQPHNSAESYDIIFIDPPFRQGLLEKTCRLVTENNYIAKQGLIYLEYENELAQLTLPSSWKLLKSQTAGQSKYQLYQYNDEH</sequence>
<evidence type="ECO:0000256" key="5">
    <source>
        <dbReference type="ARBA" id="ARBA00022603"/>
    </source>
</evidence>
<evidence type="ECO:0000256" key="4">
    <source>
        <dbReference type="ARBA" id="ARBA00013682"/>
    </source>
</evidence>
<comment type="similarity">
    <text evidence="2 9">Belongs to the methyltransferase superfamily. RsmD family.</text>
</comment>
<organism evidence="10 11">
    <name type="scientific">Catenovulum sediminis</name>
    <dbReference type="NCBI Taxonomy" id="1740262"/>
    <lineage>
        <taxon>Bacteria</taxon>
        <taxon>Pseudomonadati</taxon>
        <taxon>Pseudomonadota</taxon>
        <taxon>Gammaproteobacteria</taxon>
        <taxon>Alteromonadales</taxon>
        <taxon>Alteromonadaceae</taxon>
        <taxon>Catenovulum</taxon>
    </lineage>
</organism>
<dbReference type="NCBIfam" id="TIGR00095">
    <property type="entry name" value="16S rRNA (guanine(966)-N(2))-methyltransferase RsmD"/>
    <property type="match status" value="1"/>
</dbReference>
<dbReference type="PANTHER" id="PTHR43542">
    <property type="entry name" value="METHYLTRANSFERASE"/>
    <property type="match status" value="1"/>
</dbReference>
<reference evidence="10 11" key="1">
    <citation type="submission" date="2024-06" db="EMBL/GenBank/DDBJ databases">
        <authorList>
            <person name="Chen R.Y."/>
        </authorList>
    </citation>
    <scope>NUCLEOTIDE SEQUENCE [LARGE SCALE GENOMIC DNA]</scope>
    <source>
        <strain evidence="10 11">D2</strain>
    </source>
</reference>
<evidence type="ECO:0000313" key="10">
    <source>
        <dbReference type="EMBL" id="MER2490889.1"/>
    </source>
</evidence>
<name>A0ABV1RD92_9ALTE</name>
<dbReference type="Pfam" id="PF03602">
    <property type="entry name" value="Cons_hypoth95"/>
    <property type="match status" value="1"/>
</dbReference>
<dbReference type="EC" id="2.1.1.171" evidence="3 9"/>
<dbReference type="InterPro" id="IPR029063">
    <property type="entry name" value="SAM-dependent_MTases_sf"/>
</dbReference>
<comment type="caution">
    <text evidence="10">The sequence shown here is derived from an EMBL/GenBank/DDBJ whole genome shotgun (WGS) entry which is preliminary data.</text>
</comment>
<comment type="catalytic activity">
    <reaction evidence="8 9">
        <text>guanosine(966) in 16S rRNA + S-adenosyl-L-methionine = N(2)-methylguanosine(966) in 16S rRNA + S-adenosyl-L-homocysteine + H(+)</text>
        <dbReference type="Rhea" id="RHEA:23548"/>
        <dbReference type="Rhea" id="RHEA-COMP:10211"/>
        <dbReference type="Rhea" id="RHEA-COMP:10212"/>
        <dbReference type="ChEBI" id="CHEBI:15378"/>
        <dbReference type="ChEBI" id="CHEBI:57856"/>
        <dbReference type="ChEBI" id="CHEBI:59789"/>
        <dbReference type="ChEBI" id="CHEBI:74269"/>
        <dbReference type="ChEBI" id="CHEBI:74481"/>
        <dbReference type="EC" id="2.1.1.171"/>
    </reaction>
</comment>
<gene>
    <name evidence="10" type="primary">rsmD</name>
    <name evidence="10" type="ORF">ABS311_03205</name>
</gene>
<dbReference type="Gene3D" id="3.40.50.150">
    <property type="entry name" value="Vaccinia Virus protein VP39"/>
    <property type="match status" value="1"/>
</dbReference>
<dbReference type="PANTHER" id="PTHR43542:SF1">
    <property type="entry name" value="METHYLTRANSFERASE"/>
    <property type="match status" value="1"/>
</dbReference>
<evidence type="ECO:0000256" key="1">
    <source>
        <dbReference type="ARBA" id="ARBA00002649"/>
    </source>
</evidence>
<evidence type="ECO:0000313" key="11">
    <source>
        <dbReference type="Proteomes" id="UP001467690"/>
    </source>
</evidence>
<evidence type="ECO:0000256" key="9">
    <source>
        <dbReference type="PIRNR" id="PIRNR004553"/>
    </source>
</evidence>
<evidence type="ECO:0000256" key="7">
    <source>
        <dbReference type="ARBA" id="ARBA00022691"/>
    </source>
</evidence>
<keyword evidence="7 9" id="KW-0949">S-adenosyl-L-methionine</keyword>
<protein>
    <recommendedName>
        <fullName evidence="4 9">Ribosomal RNA small subunit methyltransferase D</fullName>
        <ecNumber evidence="3 9">2.1.1.171</ecNumber>
    </recommendedName>
</protein>
<evidence type="ECO:0000256" key="6">
    <source>
        <dbReference type="ARBA" id="ARBA00022679"/>
    </source>
</evidence>
<dbReference type="CDD" id="cd02440">
    <property type="entry name" value="AdoMet_MTases"/>
    <property type="match status" value="1"/>
</dbReference>
<dbReference type="RefSeq" id="WP_350400691.1">
    <property type="nucleotide sequence ID" value="NZ_JBELOE010000076.1"/>
</dbReference>
<keyword evidence="11" id="KW-1185">Reference proteome</keyword>
<dbReference type="SUPFAM" id="SSF53335">
    <property type="entry name" value="S-adenosyl-L-methionine-dependent methyltransferases"/>
    <property type="match status" value="1"/>
</dbReference>
<dbReference type="PIRSF" id="PIRSF004553">
    <property type="entry name" value="CHP00095"/>
    <property type="match status" value="1"/>
</dbReference>
<keyword evidence="6 9" id="KW-0808">Transferase</keyword>
<keyword evidence="9" id="KW-0698">rRNA processing</keyword>
<keyword evidence="5 9" id="KW-0489">Methyltransferase</keyword>
<comment type="function">
    <text evidence="1 9">Specifically methylates the guanine in position 966 of 16S rRNA in the assembled 30S particle.</text>
</comment>
<proteinExistence type="inferred from homology"/>
<evidence type="ECO:0000256" key="8">
    <source>
        <dbReference type="ARBA" id="ARBA00048326"/>
    </source>
</evidence>
<evidence type="ECO:0000256" key="2">
    <source>
        <dbReference type="ARBA" id="ARBA00005269"/>
    </source>
</evidence>
<dbReference type="EMBL" id="JBELOE010000076">
    <property type="protein sequence ID" value="MER2490889.1"/>
    <property type="molecule type" value="Genomic_DNA"/>
</dbReference>
<dbReference type="Proteomes" id="UP001467690">
    <property type="component" value="Unassembled WGS sequence"/>
</dbReference>
<dbReference type="InterPro" id="IPR002052">
    <property type="entry name" value="DNA_methylase_N6_adenine_CS"/>
</dbReference>